<accession>A0A6J7FDG9</accession>
<proteinExistence type="predicted"/>
<dbReference type="AlphaFoldDB" id="A0A6J7FDG9"/>
<organism evidence="2">
    <name type="scientific">freshwater metagenome</name>
    <dbReference type="NCBI Taxonomy" id="449393"/>
    <lineage>
        <taxon>unclassified sequences</taxon>
        <taxon>metagenomes</taxon>
        <taxon>ecological metagenomes</taxon>
    </lineage>
</organism>
<dbReference type="EMBL" id="CAFBMG010000014">
    <property type="protein sequence ID" value="CAB4891838.1"/>
    <property type="molecule type" value="Genomic_DNA"/>
</dbReference>
<gene>
    <name evidence="2" type="ORF">UFOPK3519_00330</name>
</gene>
<name>A0A6J7FDG9_9ZZZZ</name>
<protein>
    <submittedName>
        <fullName evidence="2">Unannotated protein</fullName>
    </submittedName>
</protein>
<evidence type="ECO:0000313" key="2">
    <source>
        <dbReference type="EMBL" id="CAB4891838.1"/>
    </source>
</evidence>
<reference evidence="2" key="1">
    <citation type="submission" date="2020-05" db="EMBL/GenBank/DDBJ databases">
        <authorList>
            <person name="Chiriac C."/>
            <person name="Salcher M."/>
            <person name="Ghai R."/>
            <person name="Kavagutti S V."/>
        </authorList>
    </citation>
    <scope>NUCLEOTIDE SEQUENCE</scope>
</reference>
<evidence type="ECO:0000256" key="1">
    <source>
        <dbReference type="SAM" id="MobiDB-lite"/>
    </source>
</evidence>
<feature type="region of interest" description="Disordered" evidence="1">
    <location>
        <begin position="9"/>
        <end position="32"/>
    </location>
</feature>
<sequence length="72" mass="7606">MPMDALVVAGLNGTNRHSPSPAGRVQPSHSAGRVQPVEFGRSSSAAALRADPVDDGLVCLNKIWVSQRIRSL</sequence>